<sequence length="202" mass="22135">MPASSGFHAEAAIVQPCFSAKETERGLDCRETRVSSGVEYSGDWYLVVAELLRRGRYVKRHLYTSPHSSQSKHVPGVKIDGVRVDVFNGFYIRVARSIALGLLLNVLLGTARTKNGVFLAKNCLARQANSTPISLSNVQSHLQTQQTDTTIFFAISDVVSVLNAEKPGGSSDDIRDTVDMVTQEYMVVQDSDRTFSTVSSTT</sequence>
<keyword evidence="2" id="KW-1185">Reference proteome</keyword>
<name>A0A067C3J4_SAPPC</name>
<evidence type="ECO:0000313" key="1">
    <source>
        <dbReference type="EMBL" id="KDO21121.1"/>
    </source>
</evidence>
<dbReference type="EMBL" id="KK583294">
    <property type="protein sequence ID" value="KDO21121.1"/>
    <property type="molecule type" value="Genomic_DNA"/>
</dbReference>
<proteinExistence type="predicted"/>
<evidence type="ECO:0000313" key="2">
    <source>
        <dbReference type="Proteomes" id="UP000030745"/>
    </source>
</evidence>
<dbReference type="Proteomes" id="UP000030745">
    <property type="component" value="Unassembled WGS sequence"/>
</dbReference>
<accession>A0A067C3J4</accession>
<reference evidence="1 2" key="1">
    <citation type="journal article" date="2013" name="PLoS Genet.">
        <title>Distinctive expansion of potential virulence genes in the genome of the oomycete fish pathogen Saprolegnia parasitica.</title>
        <authorList>
            <person name="Jiang R.H."/>
            <person name="de Bruijn I."/>
            <person name="Haas B.J."/>
            <person name="Belmonte R."/>
            <person name="Lobach L."/>
            <person name="Christie J."/>
            <person name="van den Ackerveken G."/>
            <person name="Bottin A."/>
            <person name="Bulone V."/>
            <person name="Diaz-Moreno S.M."/>
            <person name="Dumas B."/>
            <person name="Fan L."/>
            <person name="Gaulin E."/>
            <person name="Govers F."/>
            <person name="Grenville-Briggs L.J."/>
            <person name="Horner N.R."/>
            <person name="Levin J.Z."/>
            <person name="Mammella M."/>
            <person name="Meijer H.J."/>
            <person name="Morris P."/>
            <person name="Nusbaum C."/>
            <person name="Oome S."/>
            <person name="Phillips A.J."/>
            <person name="van Rooyen D."/>
            <person name="Rzeszutek E."/>
            <person name="Saraiva M."/>
            <person name="Secombes C.J."/>
            <person name="Seidl M.F."/>
            <person name="Snel B."/>
            <person name="Stassen J.H."/>
            <person name="Sykes S."/>
            <person name="Tripathy S."/>
            <person name="van den Berg H."/>
            <person name="Vega-Arreguin J.C."/>
            <person name="Wawra S."/>
            <person name="Young S.K."/>
            <person name="Zeng Q."/>
            <person name="Dieguez-Uribeondo J."/>
            <person name="Russ C."/>
            <person name="Tyler B.M."/>
            <person name="van West P."/>
        </authorList>
    </citation>
    <scope>NUCLEOTIDE SEQUENCE [LARGE SCALE GENOMIC DNA]</scope>
    <source>
        <strain evidence="1 2">CBS 223.65</strain>
    </source>
</reference>
<organism evidence="1 2">
    <name type="scientific">Saprolegnia parasitica (strain CBS 223.65)</name>
    <dbReference type="NCBI Taxonomy" id="695850"/>
    <lineage>
        <taxon>Eukaryota</taxon>
        <taxon>Sar</taxon>
        <taxon>Stramenopiles</taxon>
        <taxon>Oomycota</taxon>
        <taxon>Saprolegniomycetes</taxon>
        <taxon>Saprolegniales</taxon>
        <taxon>Saprolegniaceae</taxon>
        <taxon>Saprolegnia</taxon>
    </lineage>
</organism>
<dbReference type="AlphaFoldDB" id="A0A067C3J4"/>
<protein>
    <submittedName>
        <fullName evidence="1">Uncharacterized protein</fullName>
    </submittedName>
</protein>
<dbReference type="GeneID" id="24134820"/>
<dbReference type="KEGG" id="spar:SPRG_12902"/>
<dbReference type="RefSeq" id="XP_012208122.1">
    <property type="nucleotide sequence ID" value="XM_012352732.1"/>
</dbReference>
<gene>
    <name evidence="1" type="ORF">SPRG_12902</name>
</gene>
<dbReference type="VEuPathDB" id="FungiDB:SPRG_12902"/>